<evidence type="ECO:0000313" key="1">
    <source>
        <dbReference type="EMBL" id="HIZ65878.1"/>
    </source>
</evidence>
<sequence>MAVIKPFCAIRPQASKAAKIAALPYDVFTEEEAREEVKEEPLSFLKIDRPETQFSRDTDIYSPQVYKRAQETLWKMLEDGDFCQDVQKSFYIYELKDGSHVQTGLAACASIDDYLNQVIKCHEKTRAEKEEDRIRHIEACQAQTGPIFLAHRPNPQLRRLLDIRKRSFPSYQFVAKDGISHRIWVVYEGNIIEKIEEIFRDVKEIYIADGHHRAAAAVKTGLARRRENPMYTGKEPFNYFMCVLFPSDELRILEYNRVVHSLNGLNYQDFLEKVNEHFEVKETGGIPMKPKRKGCFGMYLDKKWYHLKLKEEYASRDAVEGLDVSVLQDYILGPVLGIQEPRTDSRIEFIGGIKGLSPLMEQADRTGGVAFSLYPTDISELMQVADEGRLMPPKSTWFEPKLRSGLFIHRI</sequence>
<dbReference type="InterPro" id="IPR008323">
    <property type="entry name" value="UCP033563"/>
</dbReference>
<dbReference type="PANTHER" id="PTHR36454:SF1">
    <property type="entry name" value="DUF1015 DOMAIN-CONTAINING PROTEIN"/>
    <property type="match status" value="1"/>
</dbReference>
<comment type="caution">
    <text evidence="1">The sequence shown here is derived from an EMBL/GenBank/DDBJ whole genome shotgun (WGS) entry which is preliminary data.</text>
</comment>
<name>A0A9D2FR20_9FIRM</name>
<organism evidence="1 2">
    <name type="scientific">Candidatus Blautia pullicola</name>
    <dbReference type="NCBI Taxonomy" id="2838498"/>
    <lineage>
        <taxon>Bacteria</taxon>
        <taxon>Bacillati</taxon>
        <taxon>Bacillota</taxon>
        <taxon>Clostridia</taxon>
        <taxon>Lachnospirales</taxon>
        <taxon>Lachnospiraceae</taxon>
        <taxon>Blautia</taxon>
    </lineage>
</organism>
<accession>A0A9D2FR20</accession>
<reference evidence="1" key="1">
    <citation type="journal article" date="2021" name="PeerJ">
        <title>Extensive microbial diversity within the chicken gut microbiome revealed by metagenomics and culture.</title>
        <authorList>
            <person name="Gilroy R."/>
            <person name="Ravi A."/>
            <person name="Getino M."/>
            <person name="Pursley I."/>
            <person name="Horton D.L."/>
            <person name="Alikhan N.F."/>
            <person name="Baker D."/>
            <person name="Gharbi K."/>
            <person name="Hall N."/>
            <person name="Watson M."/>
            <person name="Adriaenssens E.M."/>
            <person name="Foster-Nyarko E."/>
            <person name="Jarju S."/>
            <person name="Secka A."/>
            <person name="Antonio M."/>
            <person name="Oren A."/>
            <person name="Chaudhuri R.R."/>
            <person name="La Ragione R."/>
            <person name="Hildebrand F."/>
            <person name="Pallen M.J."/>
        </authorList>
    </citation>
    <scope>NUCLEOTIDE SEQUENCE</scope>
    <source>
        <strain evidence="1">1068</strain>
    </source>
</reference>
<reference evidence="1" key="2">
    <citation type="submission" date="2021-04" db="EMBL/GenBank/DDBJ databases">
        <authorList>
            <person name="Gilroy R."/>
        </authorList>
    </citation>
    <scope>NUCLEOTIDE SEQUENCE</scope>
    <source>
        <strain evidence="1">1068</strain>
    </source>
</reference>
<dbReference type="Proteomes" id="UP000824056">
    <property type="component" value="Unassembled WGS sequence"/>
</dbReference>
<protein>
    <submittedName>
        <fullName evidence="1">DUF1015 family protein</fullName>
    </submittedName>
</protein>
<dbReference type="PIRSF" id="PIRSF033563">
    <property type="entry name" value="UCP033563"/>
    <property type="match status" value="1"/>
</dbReference>
<proteinExistence type="predicted"/>
<evidence type="ECO:0000313" key="2">
    <source>
        <dbReference type="Proteomes" id="UP000824056"/>
    </source>
</evidence>
<dbReference type="Pfam" id="PF06245">
    <property type="entry name" value="DUF1015"/>
    <property type="match status" value="1"/>
</dbReference>
<gene>
    <name evidence="1" type="ORF">H9809_08275</name>
</gene>
<dbReference type="PANTHER" id="PTHR36454">
    <property type="entry name" value="LMO2823 PROTEIN"/>
    <property type="match status" value="1"/>
</dbReference>
<dbReference type="AlphaFoldDB" id="A0A9D2FR20"/>
<dbReference type="EMBL" id="DXBG01000190">
    <property type="protein sequence ID" value="HIZ65878.1"/>
    <property type="molecule type" value="Genomic_DNA"/>
</dbReference>